<reference evidence="2 3" key="1">
    <citation type="submission" date="2020-04" db="EMBL/GenBank/DDBJ databases">
        <authorList>
            <person name="Wallbank WR R."/>
            <person name="Pardo Diaz C."/>
            <person name="Kozak K."/>
            <person name="Martin S."/>
            <person name="Jiggins C."/>
            <person name="Moest M."/>
            <person name="Warren A I."/>
            <person name="Byers J.R.P. K."/>
            <person name="Montejo-Kovacevich G."/>
            <person name="Yen C E."/>
        </authorList>
    </citation>
    <scope>NUCLEOTIDE SEQUENCE [LARGE SCALE GENOMIC DNA]</scope>
</reference>
<proteinExistence type="predicted"/>
<dbReference type="EMBL" id="CADEBD010000349">
    <property type="protein sequence ID" value="CAB3250841.1"/>
    <property type="molecule type" value="Genomic_DNA"/>
</dbReference>
<sequence>MYASRNILVTLASTLRHAKHRLRRSKNNRLHLVALLLHKFAFSVGGGFIKQPPPDLALAPLDTIVFGLHIKTHYKKTVLRSETRSGYDLVVDHFADLVSPNE</sequence>
<keyword evidence="1" id="KW-0472">Membrane</keyword>
<feature type="transmembrane region" description="Helical" evidence="1">
    <location>
        <begin position="30"/>
        <end position="49"/>
    </location>
</feature>
<keyword evidence="1" id="KW-1133">Transmembrane helix</keyword>
<dbReference type="AlphaFoldDB" id="A0A8S1AW56"/>
<name>A0A8S1AW56_ARCPL</name>
<comment type="caution">
    <text evidence="2">The sequence shown here is derived from an EMBL/GenBank/DDBJ whole genome shotgun (WGS) entry which is preliminary data.</text>
</comment>
<protein>
    <submittedName>
        <fullName evidence="2">Uncharacterized protein</fullName>
    </submittedName>
</protein>
<gene>
    <name evidence="2" type="ORF">APLA_LOCUS13346</name>
</gene>
<accession>A0A8S1AW56</accession>
<evidence type="ECO:0000313" key="3">
    <source>
        <dbReference type="Proteomes" id="UP000494256"/>
    </source>
</evidence>
<organism evidence="2 3">
    <name type="scientific">Arctia plantaginis</name>
    <name type="common">Wood tiger moth</name>
    <name type="synonym">Phalaena plantaginis</name>
    <dbReference type="NCBI Taxonomy" id="874455"/>
    <lineage>
        <taxon>Eukaryota</taxon>
        <taxon>Metazoa</taxon>
        <taxon>Ecdysozoa</taxon>
        <taxon>Arthropoda</taxon>
        <taxon>Hexapoda</taxon>
        <taxon>Insecta</taxon>
        <taxon>Pterygota</taxon>
        <taxon>Neoptera</taxon>
        <taxon>Endopterygota</taxon>
        <taxon>Lepidoptera</taxon>
        <taxon>Glossata</taxon>
        <taxon>Ditrysia</taxon>
        <taxon>Noctuoidea</taxon>
        <taxon>Erebidae</taxon>
        <taxon>Arctiinae</taxon>
        <taxon>Arctia</taxon>
    </lineage>
</organism>
<evidence type="ECO:0000313" key="2">
    <source>
        <dbReference type="EMBL" id="CAB3250841.1"/>
    </source>
</evidence>
<dbReference type="Proteomes" id="UP000494256">
    <property type="component" value="Unassembled WGS sequence"/>
</dbReference>
<dbReference type="OrthoDB" id="10044608at2759"/>
<keyword evidence="1" id="KW-0812">Transmembrane</keyword>
<evidence type="ECO:0000256" key="1">
    <source>
        <dbReference type="SAM" id="Phobius"/>
    </source>
</evidence>